<name>V5FMC5_9VIBR</name>
<dbReference type="InterPro" id="IPR014710">
    <property type="entry name" value="RmlC-like_jellyroll"/>
</dbReference>
<dbReference type="Gene3D" id="2.60.120.10">
    <property type="entry name" value="Jelly Rolls"/>
    <property type="match status" value="1"/>
</dbReference>
<gene>
    <name evidence="2" type="ORF">VHA01S_031_00150</name>
</gene>
<comment type="caution">
    <text evidence="2">The sequence shown here is derived from an EMBL/GenBank/DDBJ whole genome shotgun (WGS) entry which is preliminary data.</text>
</comment>
<feature type="domain" description="Cupin type-2" evidence="1">
    <location>
        <begin position="42"/>
        <end position="108"/>
    </location>
</feature>
<evidence type="ECO:0000313" key="3">
    <source>
        <dbReference type="Proteomes" id="UP000017800"/>
    </source>
</evidence>
<dbReference type="EMBL" id="BAUJ01000031">
    <property type="protein sequence ID" value="GAD90002.1"/>
    <property type="molecule type" value="Genomic_DNA"/>
</dbReference>
<dbReference type="RefSeq" id="WP_023404356.1">
    <property type="nucleotide sequence ID" value="NZ_BAUJ01000031.1"/>
</dbReference>
<dbReference type="InterPro" id="IPR011051">
    <property type="entry name" value="RmlC_Cupin_sf"/>
</dbReference>
<keyword evidence="3" id="KW-1185">Reference proteome</keyword>
<dbReference type="CDD" id="cd06988">
    <property type="entry name" value="cupin_DddK"/>
    <property type="match status" value="1"/>
</dbReference>
<organism evidence="2 3">
    <name type="scientific">Vibrio halioticoli NBRC 102217</name>
    <dbReference type="NCBI Taxonomy" id="1219072"/>
    <lineage>
        <taxon>Bacteria</taxon>
        <taxon>Pseudomonadati</taxon>
        <taxon>Pseudomonadota</taxon>
        <taxon>Gammaproteobacteria</taxon>
        <taxon>Vibrionales</taxon>
        <taxon>Vibrionaceae</taxon>
        <taxon>Vibrio</taxon>
    </lineage>
</organism>
<evidence type="ECO:0000259" key="1">
    <source>
        <dbReference type="Pfam" id="PF07883"/>
    </source>
</evidence>
<dbReference type="Pfam" id="PF07883">
    <property type="entry name" value="Cupin_2"/>
    <property type="match status" value="1"/>
</dbReference>
<protein>
    <recommendedName>
        <fullName evidence="1">Cupin type-2 domain-containing protein</fullName>
    </recommendedName>
</protein>
<dbReference type="AlphaFoldDB" id="V5FMC5"/>
<evidence type="ECO:0000313" key="2">
    <source>
        <dbReference type="EMBL" id="GAD90002.1"/>
    </source>
</evidence>
<accession>V5FMC5</accession>
<dbReference type="eggNOG" id="COG0662">
    <property type="taxonomic scope" value="Bacteria"/>
</dbReference>
<dbReference type="Proteomes" id="UP000017800">
    <property type="component" value="Unassembled WGS sequence"/>
</dbReference>
<reference evidence="2 3" key="2">
    <citation type="submission" date="2013-11" db="EMBL/GenBank/DDBJ databases">
        <title>Whole genome shotgun sequence of Vibrio halioticoli NBRC 102217.</title>
        <authorList>
            <person name="Isaki S."/>
            <person name="Kimura A."/>
            <person name="Ohji S."/>
            <person name="Hosoyama A."/>
            <person name="Fujita N."/>
            <person name="Hashimoto M."/>
            <person name="Hosoyama Y."/>
            <person name="Yamazoe A."/>
        </authorList>
    </citation>
    <scope>NUCLEOTIDE SEQUENCE [LARGE SCALE GENOMIC DNA]</scope>
    <source>
        <strain evidence="2 3">NBRC 102217</strain>
    </source>
</reference>
<proteinExistence type="predicted"/>
<dbReference type="OrthoDB" id="3296127at2"/>
<reference evidence="2 3" key="1">
    <citation type="submission" date="2013-10" db="EMBL/GenBank/DDBJ databases">
        <authorList>
            <person name="Ichikawa N."/>
            <person name="Kimura A."/>
            <person name="Ohji S."/>
            <person name="Hosoyama A."/>
            <person name="Fujita N."/>
        </authorList>
    </citation>
    <scope>NUCLEOTIDE SEQUENCE [LARGE SCALE GENOMIC DNA]</scope>
    <source>
        <strain evidence="2 3">NBRC 102217</strain>
    </source>
</reference>
<dbReference type="InterPro" id="IPR013096">
    <property type="entry name" value="Cupin_2"/>
</dbReference>
<sequence length="128" mass="14574">MQLTKLLQEQDVKEEYGLKGVRTFPWSGVVAPFGSGYCIVSPQSETFRHVNEPSDEEELFVGCQGRAVVLLGDKRIPIQAGDQIYIPRGVPHSILNESNEDEFHFFTIWWNSQCVKEYQQANLQAQEA</sequence>
<dbReference type="SUPFAM" id="SSF51182">
    <property type="entry name" value="RmlC-like cupins"/>
    <property type="match status" value="1"/>
</dbReference>